<evidence type="ECO:0000256" key="1">
    <source>
        <dbReference type="SAM" id="Phobius"/>
    </source>
</evidence>
<keyword evidence="1" id="KW-0812">Transmembrane</keyword>
<accession>A0A932M0G3</accession>
<evidence type="ECO:0000313" key="2">
    <source>
        <dbReference type="EMBL" id="MBI3014545.1"/>
    </source>
</evidence>
<name>A0A932M0G3_UNCTE</name>
<feature type="transmembrane region" description="Helical" evidence="1">
    <location>
        <begin position="37"/>
        <end position="57"/>
    </location>
</feature>
<reference evidence="2" key="1">
    <citation type="submission" date="2020-07" db="EMBL/GenBank/DDBJ databases">
        <title>Huge and variable diversity of episymbiotic CPR bacteria and DPANN archaea in groundwater ecosystems.</title>
        <authorList>
            <person name="He C.Y."/>
            <person name="Keren R."/>
            <person name="Whittaker M."/>
            <person name="Farag I.F."/>
            <person name="Doudna J."/>
            <person name="Cate J.H.D."/>
            <person name="Banfield J.F."/>
        </authorList>
    </citation>
    <scope>NUCLEOTIDE SEQUENCE</scope>
    <source>
        <strain evidence="2">NC_groundwater_717_Ag_S-0.2um_59_8</strain>
    </source>
</reference>
<gene>
    <name evidence="2" type="ORF">HYY65_05685</name>
</gene>
<proteinExistence type="predicted"/>
<keyword evidence="1" id="KW-1133">Transmembrane helix</keyword>
<protein>
    <submittedName>
        <fullName evidence="2">Uncharacterized protein</fullName>
    </submittedName>
</protein>
<feature type="non-terminal residue" evidence="2">
    <location>
        <position position="76"/>
    </location>
</feature>
<dbReference type="AlphaFoldDB" id="A0A932M0G3"/>
<sequence>MAVSAAKTRKQLLNQKDEFVTLSARALTFVASHWRPFLFALLFILIVGAAFGAYNLYSNRQERQAALALFQARALY</sequence>
<dbReference type="Proteomes" id="UP000741360">
    <property type="component" value="Unassembled WGS sequence"/>
</dbReference>
<keyword evidence="1" id="KW-0472">Membrane</keyword>
<evidence type="ECO:0000313" key="3">
    <source>
        <dbReference type="Proteomes" id="UP000741360"/>
    </source>
</evidence>
<organism evidence="2 3">
    <name type="scientific">Tectimicrobiota bacterium</name>
    <dbReference type="NCBI Taxonomy" id="2528274"/>
    <lineage>
        <taxon>Bacteria</taxon>
        <taxon>Pseudomonadati</taxon>
        <taxon>Nitrospinota/Tectimicrobiota group</taxon>
        <taxon>Candidatus Tectimicrobiota</taxon>
    </lineage>
</organism>
<comment type="caution">
    <text evidence="2">The sequence shown here is derived from an EMBL/GenBank/DDBJ whole genome shotgun (WGS) entry which is preliminary data.</text>
</comment>
<dbReference type="EMBL" id="JACPSX010000102">
    <property type="protein sequence ID" value="MBI3014545.1"/>
    <property type="molecule type" value="Genomic_DNA"/>
</dbReference>